<evidence type="ECO:0000313" key="2">
    <source>
        <dbReference type="Proteomes" id="UP000234545"/>
    </source>
</evidence>
<name>A0A2I1I3A5_9ACTO</name>
<dbReference type="Proteomes" id="UP000234545">
    <property type="component" value="Unassembled WGS sequence"/>
</dbReference>
<organism evidence="1 2">
    <name type="scientific">Schaalia turicensis</name>
    <dbReference type="NCBI Taxonomy" id="131111"/>
    <lineage>
        <taxon>Bacteria</taxon>
        <taxon>Bacillati</taxon>
        <taxon>Actinomycetota</taxon>
        <taxon>Actinomycetes</taxon>
        <taxon>Actinomycetales</taxon>
        <taxon>Actinomycetaceae</taxon>
        <taxon>Schaalia</taxon>
    </lineage>
</organism>
<sequence length="93" mass="10268">MSWVLLGGVVVVHSNALKHGLTAVQVQSAWENYLVGAVRIPGELEVRIGLTPEGREVELVGSLLADGNWLVFHAMTPPTKKVRTEIDKTLRRR</sequence>
<evidence type="ECO:0000313" key="1">
    <source>
        <dbReference type="EMBL" id="PKY65612.1"/>
    </source>
</evidence>
<dbReference type="EMBL" id="PKKJ01000021">
    <property type="protein sequence ID" value="PKY65612.1"/>
    <property type="molecule type" value="Genomic_DNA"/>
</dbReference>
<protein>
    <submittedName>
        <fullName evidence="1">Uncharacterized protein</fullName>
    </submittedName>
</protein>
<comment type="caution">
    <text evidence="1">The sequence shown here is derived from an EMBL/GenBank/DDBJ whole genome shotgun (WGS) entry which is preliminary data.</text>
</comment>
<proteinExistence type="predicted"/>
<dbReference type="AlphaFoldDB" id="A0A2I1I3A5"/>
<accession>A0A2I1I3A5</accession>
<gene>
    <name evidence="1" type="ORF">CYJ25_08760</name>
</gene>
<reference evidence="1 2" key="1">
    <citation type="submission" date="2017-12" db="EMBL/GenBank/DDBJ databases">
        <title>Phylogenetic diversity of female urinary microbiome.</title>
        <authorList>
            <person name="Thomas-White K."/>
            <person name="Wolfe A.J."/>
        </authorList>
    </citation>
    <scope>NUCLEOTIDE SEQUENCE [LARGE SCALE GENOMIC DNA]</scope>
    <source>
        <strain evidence="1 2">UMB0250</strain>
    </source>
</reference>